<dbReference type="InterPro" id="IPR050549">
    <property type="entry name" value="MFS_Trehalose_Transporter"/>
</dbReference>
<evidence type="ECO:0000256" key="2">
    <source>
        <dbReference type="ARBA" id="ARBA00022692"/>
    </source>
</evidence>
<feature type="transmembrane region" description="Helical" evidence="5">
    <location>
        <begin position="280"/>
        <end position="299"/>
    </location>
</feature>
<dbReference type="Proteomes" id="UP001307889">
    <property type="component" value="Chromosome 9"/>
</dbReference>
<evidence type="ECO:0000256" key="3">
    <source>
        <dbReference type="ARBA" id="ARBA00022989"/>
    </source>
</evidence>
<dbReference type="SUPFAM" id="SSF103473">
    <property type="entry name" value="MFS general substrate transporter"/>
    <property type="match status" value="1"/>
</dbReference>
<dbReference type="PANTHER" id="PTHR48021">
    <property type="match status" value="1"/>
</dbReference>
<comment type="subcellular location">
    <subcellularLocation>
        <location evidence="1">Membrane</location>
        <topology evidence="1">Multi-pass membrane protein</topology>
    </subcellularLocation>
</comment>
<reference evidence="7 8" key="1">
    <citation type="submission" date="2023-09" db="EMBL/GenBank/DDBJ databases">
        <title>Nesidiocoris tenuis whole genome shotgun sequence.</title>
        <authorList>
            <person name="Shibata T."/>
            <person name="Shimoda M."/>
            <person name="Kobayashi T."/>
            <person name="Uehara T."/>
        </authorList>
    </citation>
    <scope>NUCLEOTIDE SEQUENCE [LARGE SCALE GENOMIC DNA]</scope>
    <source>
        <strain evidence="7 8">Japan</strain>
    </source>
</reference>
<name>A0ABN7B5I9_9HEMI</name>
<feature type="transmembrane region" description="Helical" evidence="5">
    <location>
        <begin position="75"/>
        <end position="93"/>
    </location>
</feature>
<feature type="domain" description="Major facilitator superfamily (MFS) profile" evidence="6">
    <location>
        <begin position="1"/>
        <end position="428"/>
    </location>
</feature>
<dbReference type="Gene3D" id="1.20.1250.20">
    <property type="entry name" value="MFS general substrate transporter like domains"/>
    <property type="match status" value="1"/>
</dbReference>
<keyword evidence="8" id="KW-1185">Reference proteome</keyword>
<dbReference type="PROSITE" id="PS50850">
    <property type="entry name" value="MFS"/>
    <property type="match status" value="1"/>
</dbReference>
<feature type="transmembrane region" description="Helical" evidence="5">
    <location>
        <begin position="406"/>
        <end position="424"/>
    </location>
</feature>
<keyword evidence="3 5" id="KW-1133">Transmembrane helix</keyword>
<organism evidence="7 8">
    <name type="scientific">Nesidiocoris tenuis</name>
    <dbReference type="NCBI Taxonomy" id="355587"/>
    <lineage>
        <taxon>Eukaryota</taxon>
        <taxon>Metazoa</taxon>
        <taxon>Ecdysozoa</taxon>
        <taxon>Arthropoda</taxon>
        <taxon>Hexapoda</taxon>
        <taxon>Insecta</taxon>
        <taxon>Pterygota</taxon>
        <taxon>Neoptera</taxon>
        <taxon>Paraneoptera</taxon>
        <taxon>Hemiptera</taxon>
        <taxon>Heteroptera</taxon>
        <taxon>Panheteroptera</taxon>
        <taxon>Cimicomorpha</taxon>
        <taxon>Miridae</taxon>
        <taxon>Dicyphina</taxon>
        <taxon>Nesidiocoris</taxon>
    </lineage>
</organism>
<evidence type="ECO:0000313" key="8">
    <source>
        <dbReference type="Proteomes" id="UP001307889"/>
    </source>
</evidence>
<dbReference type="PROSITE" id="PS00216">
    <property type="entry name" value="SUGAR_TRANSPORT_1"/>
    <property type="match status" value="1"/>
</dbReference>
<feature type="transmembrane region" description="Helical" evidence="5">
    <location>
        <begin position="241"/>
        <end position="264"/>
    </location>
</feature>
<feature type="transmembrane region" description="Helical" evidence="5">
    <location>
        <begin position="43"/>
        <end position="63"/>
    </location>
</feature>
<accession>A0ABN7B5I9</accession>
<gene>
    <name evidence="7" type="ORF">NTJ_11246</name>
</gene>
<keyword evidence="4 5" id="KW-0472">Membrane</keyword>
<evidence type="ECO:0000313" key="7">
    <source>
        <dbReference type="EMBL" id="BES98431.1"/>
    </source>
</evidence>
<feature type="transmembrane region" description="Helical" evidence="5">
    <location>
        <begin position="157"/>
        <end position="177"/>
    </location>
</feature>
<feature type="transmembrane region" description="Helical" evidence="5">
    <location>
        <begin position="337"/>
        <end position="361"/>
    </location>
</feature>
<dbReference type="PANTHER" id="PTHR48021:SF1">
    <property type="entry name" value="GH07001P-RELATED"/>
    <property type="match status" value="1"/>
</dbReference>
<evidence type="ECO:0000256" key="4">
    <source>
        <dbReference type="ARBA" id="ARBA00023136"/>
    </source>
</evidence>
<protein>
    <submittedName>
        <fullName evidence="7">Transporter</fullName>
    </submittedName>
</protein>
<dbReference type="InterPro" id="IPR005828">
    <property type="entry name" value="MFS_sugar_transport-like"/>
</dbReference>
<feature type="transmembrane region" description="Helical" evidence="5">
    <location>
        <begin position="133"/>
        <end position="151"/>
    </location>
</feature>
<dbReference type="InterPro" id="IPR020846">
    <property type="entry name" value="MFS_dom"/>
</dbReference>
<evidence type="ECO:0000256" key="1">
    <source>
        <dbReference type="ARBA" id="ARBA00004141"/>
    </source>
</evidence>
<keyword evidence="2 5" id="KW-0812">Transmembrane</keyword>
<evidence type="ECO:0000256" key="5">
    <source>
        <dbReference type="SAM" id="Phobius"/>
    </source>
</evidence>
<dbReference type="EMBL" id="AP028917">
    <property type="protein sequence ID" value="BES98431.1"/>
    <property type="molecule type" value="Genomic_DNA"/>
</dbReference>
<dbReference type="InterPro" id="IPR036259">
    <property type="entry name" value="MFS_trans_sf"/>
</dbReference>
<dbReference type="InterPro" id="IPR005829">
    <property type="entry name" value="Sugar_transporter_CS"/>
</dbReference>
<feature type="transmembrane region" description="Helical" evidence="5">
    <location>
        <begin position="373"/>
        <end position="394"/>
    </location>
</feature>
<evidence type="ECO:0000259" key="6">
    <source>
        <dbReference type="PROSITE" id="PS50850"/>
    </source>
</evidence>
<feature type="transmembrane region" description="Helical" evidence="5">
    <location>
        <begin position="306"/>
        <end position="325"/>
    </location>
</feature>
<sequence length="470" mass="51804">MVAERVLRQWIATITCSISVSMVASCFVWPAPLMPVPESGKQFNWILNSIPMPVGAFVFSLPAGWLADKFGRRSVLLQACPLVLISWIIVVAMEGIVALLIVRVIQGFAMAIVYVVGPAYLAEISESHKRGLLTGQFQTMYLLGVVYAYTMGSLLGYTSYAFTQMIFPIVAIIAFYMMPESPYFLLMAGKPASAVDALQWLRGSDEIIDEYNMIKESVERDMLKRRGFRDLIRTIEDQRSLAIAVWMCILRSLSGMSPLSIFLIDMLSKDAKGIFASQPMAINLMVITLAFTLAFSFIVDSVGRKPVLIFATVGSTTFAAMLTIYYGLETTVDSHSWIMYCAMVGFSISHNVGLGGLMQTIQAEYFPCRTRALAGSIITMLHAVLTLISIALFIYWKESIGNSSNFGLYTVISLTGVGVLPVAIHETTGRTLAQIEEVGICRKKSRKIMATSTFNGQTVVPDVISDIQHI</sequence>
<dbReference type="PROSITE" id="PS51257">
    <property type="entry name" value="PROKAR_LIPOPROTEIN"/>
    <property type="match status" value="1"/>
</dbReference>
<proteinExistence type="predicted"/>
<dbReference type="Pfam" id="PF00083">
    <property type="entry name" value="Sugar_tr"/>
    <property type="match status" value="1"/>
</dbReference>
<feature type="transmembrane region" description="Helical" evidence="5">
    <location>
        <begin position="12"/>
        <end position="31"/>
    </location>
</feature>